<protein>
    <submittedName>
        <fullName evidence="2">Uncharacterized protein</fullName>
    </submittedName>
</protein>
<dbReference type="EMBL" id="GHES01043146">
    <property type="protein sequence ID" value="MPA73705.1"/>
    <property type="molecule type" value="Transcribed_RNA"/>
</dbReference>
<dbReference type="PANTHER" id="PTHR33696">
    <property type="entry name" value="T22J18.15-RELATED"/>
    <property type="match status" value="1"/>
</dbReference>
<organism evidence="2">
    <name type="scientific">Davidia involucrata</name>
    <name type="common">Dove tree</name>
    <dbReference type="NCBI Taxonomy" id="16924"/>
    <lineage>
        <taxon>Eukaryota</taxon>
        <taxon>Viridiplantae</taxon>
        <taxon>Streptophyta</taxon>
        <taxon>Embryophyta</taxon>
        <taxon>Tracheophyta</taxon>
        <taxon>Spermatophyta</taxon>
        <taxon>Magnoliopsida</taxon>
        <taxon>eudicotyledons</taxon>
        <taxon>Gunneridae</taxon>
        <taxon>Pentapetalae</taxon>
        <taxon>asterids</taxon>
        <taxon>Cornales</taxon>
        <taxon>Nyssaceae</taxon>
        <taxon>Davidia</taxon>
    </lineage>
</organism>
<feature type="region of interest" description="Disordered" evidence="1">
    <location>
        <begin position="135"/>
        <end position="156"/>
    </location>
</feature>
<sequence>MSNNKVHSQGNVPFSWENKPGVSKVTRHDCPTDEGHFKVKLPPPPCPTENVRVSFHDLQIPLPPCAFQPPSRSSSKRGLRKEDDPFLTAYKECTKSTRKGKLSTKKDGVGFGIRKNMSIFSCKQSCSVRDDNMIKVSHHLPNSKSERERERRLHDP</sequence>
<accession>A0A5B7BYG1</accession>
<feature type="compositionally biased region" description="Polar residues" evidence="1">
    <location>
        <begin position="1"/>
        <end position="12"/>
    </location>
</feature>
<proteinExistence type="predicted"/>
<dbReference type="PANTHER" id="PTHR33696:SF3">
    <property type="entry name" value="FLZ-TYPE DOMAIN-CONTAINING PROTEIN"/>
    <property type="match status" value="1"/>
</dbReference>
<evidence type="ECO:0000256" key="1">
    <source>
        <dbReference type="SAM" id="MobiDB-lite"/>
    </source>
</evidence>
<reference evidence="2" key="1">
    <citation type="submission" date="2019-08" db="EMBL/GenBank/DDBJ databases">
        <title>Reference gene set and small RNA set construction with multiple tissues from Davidia involucrata Baill.</title>
        <authorList>
            <person name="Yang H."/>
            <person name="Zhou C."/>
            <person name="Li G."/>
            <person name="Wang J."/>
            <person name="Gao P."/>
            <person name="Wang M."/>
            <person name="Wang R."/>
            <person name="Zhao Y."/>
        </authorList>
    </citation>
    <scope>NUCLEOTIDE SEQUENCE</scope>
    <source>
        <tissue evidence="2">Mixed with DoveR01_LX</tissue>
    </source>
</reference>
<evidence type="ECO:0000313" key="2">
    <source>
        <dbReference type="EMBL" id="MPA73705.1"/>
    </source>
</evidence>
<feature type="compositionally biased region" description="Basic and acidic residues" evidence="1">
    <location>
        <begin position="144"/>
        <end position="156"/>
    </location>
</feature>
<gene>
    <name evidence="2" type="ORF">Din_043146</name>
</gene>
<name>A0A5B7BYG1_DAVIN</name>
<dbReference type="AlphaFoldDB" id="A0A5B7BYG1"/>
<feature type="region of interest" description="Disordered" evidence="1">
    <location>
        <begin position="1"/>
        <end position="25"/>
    </location>
</feature>